<dbReference type="EMBL" id="JABAFA010000012">
    <property type="protein sequence ID" value="NMD98843.1"/>
    <property type="molecule type" value="Genomic_DNA"/>
</dbReference>
<evidence type="ECO:0000313" key="2">
    <source>
        <dbReference type="EMBL" id="NMD98843.1"/>
    </source>
</evidence>
<keyword evidence="1" id="KW-0732">Signal</keyword>
<sequence>MKRYASLFFVFALALSLLVLPQETQAAEQPARPTLSVEGTGEANAAPDQATVAIGITTHAADAAKAQNDNAWTAAQIQNAIAALGIDAKDIQTQNYSFRPTYRTEENRRGEINGYTVDNTVLVCVRDIKLTGKVVDAALSHGANEISSLSFTASDARALRKVALKNAIADARDKADIIAQGLGKRIVGIQTVSENTGYPETRRYVGNMMLAAKDAATPIQPGSLTLTANVHIDFLLSD</sequence>
<proteinExistence type="predicted"/>
<dbReference type="InterPro" id="IPR007497">
    <property type="entry name" value="SIMPL/DUF541"/>
</dbReference>
<dbReference type="Pfam" id="PF04402">
    <property type="entry name" value="SIMPL"/>
    <property type="match status" value="1"/>
</dbReference>
<gene>
    <name evidence="2" type="ORF">HF878_05005</name>
</gene>
<dbReference type="Proteomes" id="UP000543804">
    <property type="component" value="Unassembled WGS sequence"/>
</dbReference>
<dbReference type="AlphaFoldDB" id="A0A848B4J1"/>
<feature type="signal peptide" evidence="1">
    <location>
        <begin position="1"/>
        <end position="26"/>
    </location>
</feature>
<protein>
    <submittedName>
        <fullName evidence="2">SIMPL domain-containing protein</fullName>
    </submittedName>
</protein>
<dbReference type="PANTHER" id="PTHR34387">
    <property type="entry name" value="SLR1258 PROTEIN"/>
    <property type="match status" value="1"/>
</dbReference>
<dbReference type="PANTHER" id="PTHR34387:SF1">
    <property type="entry name" value="PERIPLASMIC IMMUNOGENIC PROTEIN"/>
    <property type="match status" value="1"/>
</dbReference>
<dbReference type="GO" id="GO:0006974">
    <property type="term" value="P:DNA damage response"/>
    <property type="evidence" value="ECO:0007669"/>
    <property type="project" value="TreeGrafter"/>
</dbReference>
<evidence type="ECO:0000313" key="3">
    <source>
        <dbReference type="Proteomes" id="UP000543804"/>
    </source>
</evidence>
<organism evidence="2 3">
    <name type="scientific">Selenomonas bovis</name>
    <dbReference type="NCBI Taxonomy" id="416586"/>
    <lineage>
        <taxon>Bacteria</taxon>
        <taxon>Bacillati</taxon>
        <taxon>Bacillota</taxon>
        <taxon>Negativicutes</taxon>
        <taxon>Selenomonadales</taxon>
        <taxon>Selenomonadaceae</taxon>
        <taxon>Selenomonas</taxon>
    </lineage>
</organism>
<dbReference type="RefSeq" id="WP_170077387.1">
    <property type="nucleotide sequence ID" value="NZ_JABAFA010000012.1"/>
</dbReference>
<name>A0A848B4J1_9FIRM</name>
<evidence type="ECO:0000256" key="1">
    <source>
        <dbReference type="SAM" id="SignalP"/>
    </source>
</evidence>
<comment type="caution">
    <text evidence="2">The sequence shown here is derived from an EMBL/GenBank/DDBJ whole genome shotgun (WGS) entry which is preliminary data.</text>
</comment>
<reference evidence="2 3" key="1">
    <citation type="submission" date="2020-04" db="EMBL/GenBank/DDBJ databases">
        <authorList>
            <person name="Hitch T.C.A."/>
            <person name="Wylensek D."/>
            <person name="Clavel T."/>
        </authorList>
    </citation>
    <scope>NUCLEOTIDE SEQUENCE [LARGE SCALE GENOMIC DNA]</scope>
    <source>
        <strain evidence="2 3">PG-130-P53-12</strain>
    </source>
</reference>
<accession>A0A848B4J1</accession>
<dbReference type="InterPro" id="IPR052022">
    <property type="entry name" value="26kDa_periplasmic_antigen"/>
</dbReference>
<feature type="chain" id="PRO_5032508884" evidence="1">
    <location>
        <begin position="27"/>
        <end position="238"/>
    </location>
</feature>
<dbReference type="Gene3D" id="3.30.110.170">
    <property type="entry name" value="Protein of unknown function (DUF541), domain 1"/>
    <property type="match status" value="1"/>
</dbReference>
<dbReference type="Gene3D" id="3.30.70.2970">
    <property type="entry name" value="Protein of unknown function (DUF541), domain 2"/>
    <property type="match status" value="1"/>
</dbReference>
<keyword evidence="3" id="KW-1185">Reference proteome</keyword>